<keyword evidence="2" id="KW-1185">Reference proteome</keyword>
<dbReference type="EMBL" id="CAJVPM010000858">
    <property type="protein sequence ID" value="CAG8453444.1"/>
    <property type="molecule type" value="Genomic_DNA"/>
</dbReference>
<sequence>MLSKFIEYFNLITESLHISAFLDPRYKKYCFPNMSIEEILTPIREKIDQQLPLIVTKPKKLSSFYQKLKYTSQQTQILDDEVKKYWLSAEADETINLLNWWNTHTAEYPALSKLAYNYLSIQASSVPCEQLFSIAGQIINKSRNRLNSESARACLCLHSWLSKNIK</sequence>
<organism evidence="1 2">
    <name type="scientific">Scutellospora calospora</name>
    <dbReference type="NCBI Taxonomy" id="85575"/>
    <lineage>
        <taxon>Eukaryota</taxon>
        <taxon>Fungi</taxon>
        <taxon>Fungi incertae sedis</taxon>
        <taxon>Mucoromycota</taxon>
        <taxon>Glomeromycotina</taxon>
        <taxon>Glomeromycetes</taxon>
        <taxon>Diversisporales</taxon>
        <taxon>Gigasporaceae</taxon>
        <taxon>Scutellospora</taxon>
    </lineage>
</organism>
<evidence type="ECO:0000313" key="2">
    <source>
        <dbReference type="Proteomes" id="UP000789860"/>
    </source>
</evidence>
<dbReference type="Proteomes" id="UP000789860">
    <property type="component" value="Unassembled WGS sequence"/>
</dbReference>
<comment type="caution">
    <text evidence="1">The sequence shown here is derived from an EMBL/GenBank/DDBJ whole genome shotgun (WGS) entry which is preliminary data.</text>
</comment>
<gene>
    <name evidence="1" type="ORF">SCALOS_LOCUS1292</name>
</gene>
<reference evidence="1" key="1">
    <citation type="submission" date="2021-06" db="EMBL/GenBank/DDBJ databases">
        <authorList>
            <person name="Kallberg Y."/>
            <person name="Tangrot J."/>
            <person name="Rosling A."/>
        </authorList>
    </citation>
    <scope>NUCLEOTIDE SEQUENCE</scope>
    <source>
        <strain evidence="1">AU212A</strain>
    </source>
</reference>
<name>A0ACA9K5F5_9GLOM</name>
<protein>
    <submittedName>
        <fullName evidence="1">3192_t:CDS:1</fullName>
    </submittedName>
</protein>
<accession>A0ACA9K5F5</accession>
<proteinExistence type="predicted"/>
<evidence type="ECO:0000313" key="1">
    <source>
        <dbReference type="EMBL" id="CAG8453444.1"/>
    </source>
</evidence>